<dbReference type="NCBIfam" id="TIGR00877">
    <property type="entry name" value="purD"/>
    <property type="match status" value="1"/>
</dbReference>
<dbReference type="Pfam" id="PF02843">
    <property type="entry name" value="GARS_C"/>
    <property type="match status" value="1"/>
</dbReference>
<dbReference type="SUPFAM" id="SSF52440">
    <property type="entry name" value="PreATP-grasp domain"/>
    <property type="match status" value="1"/>
</dbReference>
<dbReference type="EMBL" id="EU686631">
    <property type="protein sequence ID" value="ACF09769.1"/>
    <property type="molecule type" value="Genomic_DNA"/>
</dbReference>
<dbReference type="InterPro" id="IPR011761">
    <property type="entry name" value="ATP-grasp"/>
</dbReference>
<dbReference type="GO" id="GO:0046872">
    <property type="term" value="F:metal ion binding"/>
    <property type="evidence" value="ECO:0007669"/>
    <property type="project" value="InterPro"/>
</dbReference>
<dbReference type="PROSITE" id="PS50975">
    <property type="entry name" value="ATP_GRASP"/>
    <property type="match status" value="1"/>
</dbReference>
<evidence type="ECO:0000259" key="12">
    <source>
        <dbReference type="PROSITE" id="PS50975"/>
    </source>
</evidence>
<gene>
    <name evidence="10" type="primary">purD</name>
</gene>
<evidence type="ECO:0000313" key="13">
    <source>
        <dbReference type="EMBL" id="ACF09769.1"/>
    </source>
</evidence>
<dbReference type="SUPFAM" id="SSF51246">
    <property type="entry name" value="Rudiment single hybrid motif"/>
    <property type="match status" value="1"/>
</dbReference>
<reference evidence="13" key="1">
    <citation type="journal article" date="2008" name="ISME J.">
        <title>Hindsight in the relative abundance, metabolic potential and genome dynamics of uncultivated marine archaea from comparative metagenomic analyses of bathypelagic plankton of different oceanic regions.</title>
        <authorList>
            <person name="Martin-Cuadrado A.B."/>
            <person name="Rodriguez-Valera F."/>
            <person name="Moreira D."/>
            <person name="Alba J.C."/>
            <person name="Ivars-Martinez E."/>
            <person name="Henn M.R."/>
            <person name="Talla E."/>
            <person name="Lopez-Garcia P."/>
        </authorList>
    </citation>
    <scope>NUCLEOTIDE SEQUENCE</scope>
</reference>
<dbReference type="SUPFAM" id="SSF56059">
    <property type="entry name" value="Glutathione synthetase ATP-binding domain-like"/>
    <property type="match status" value="1"/>
</dbReference>
<dbReference type="InterPro" id="IPR020561">
    <property type="entry name" value="PRibGlycinamid_synth_ATP-grasp"/>
</dbReference>
<evidence type="ECO:0000256" key="1">
    <source>
        <dbReference type="ARBA" id="ARBA00005174"/>
    </source>
</evidence>
<comment type="similarity">
    <text evidence="7 10">Belongs to the GARS family.</text>
</comment>
<feature type="domain" description="ATP-grasp" evidence="12">
    <location>
        <begin position="108"/>
        <end position="313"/>
    </location>
</feature>
<evidence type="ECO:0000256" key="2">
    <source>
        <dbReference type="ARBA" id="ARBA00013255"/>
    </source>
</evidence>
<accession>B3V645</accession>
<evidence type="ECO:0000256" key="5">
    <source>
        <dbReference type="ARBA" id="ARBA00022755"/>
    </source>
</evidence>
<evidence type="ECO:0000256" key="9">
    <source>
        <dbReference type="ARBA" id="ARBA00042864"/>
    </source>
</evidence>
<dbReference type="Gene3D" id="3.40.50.20">
    <property type="match status" value="1"/>
</dbReference>
<dbReference type="UniPathway" id="UPA00074">
    <property type="reaction ID" value="UER00125"/>
</dbReference>
<dbReference type="InterPro" id="IPR020560">
    <property type="entry name" value="PRibGlycinamide_synth_C-dom"/>
</dbReference>
<proteinExistence type="inferred from homology"/>
<dbReference type="InterPro" id="IPR011054">
    <property type="entry name" value="Rudment_hybrid_motif"/>
</dbReference>
<dbReference type="EC" id="6.3.4.13" evidence="2 10"/>
<dbReference type="InterPro" id="IPR020562">
    <property type="entry name" value="PRibGlycinamide_synth_N"/>
</dbReference>
<keyword evidence="3 10" id="KW-0436">Ligase</keyword>
<dbReference type="HAMAP" id="MF_00138">
    <property type="entry name" value="GARS"/>
    <property type="match status" value="1"/>
</dbReference>
<dbReference type="Gene3D" id="3.30.470.20">
    <property type="entry name" value="ATP-grasp fold, B domain"/>
    <property type="match status" value="1"/>
</dbReference>
<dbReference type="InterPro" id="IPR020559">
    <property type="entry name" value="PRibGlycinamide_synth_CS"/>
</dbReference>
<evidence type="ECO:0000256" key="8">
    <source>
        <dbReference type="ARBA" id="ARBA00042242"/>
    </source>
</evidence>
<dbReference type="Gene3D" id="3.90.600.10">
    <property type="entry name" value="Phosphoribosylglycinamide synthetase, C-terminal domain"/>
    <property type="match status" value="1"/>
</dbReference>
<comment type="pathway">
    <text evidence="1 10">Purine metabolism; IMP biosynthesis via de novo pathway; N(1)-(5-phospho-D-ribosyl)glycinamide from 5-phospho-alpha-D-ribose 1-diphosphate: step 2/2.</text>
</comment>
<dbReference type="SMART" id="SM01210">
    <property type="entry name" value="GARS_C"/>
    <property type="match status" value="1"/>
</dbReference>
<dbReference type="AlphaFoldDB" id="B3V645"/>
<evidence type="ECO:0000256" key="11">
    <source>
        <dbReference type="PROSITE-ProRule" id="PRU00409"/>
    </source>
</evidence>
<dbReference type="InterPro" id="IPR000115">
    <property type="entry name" value="PRibGlycinamide_synth"/>
</dbReference>
<dbReference type="Pfam" id="PF01071">
    <property type="entry name" value="GARS_A"/>
    <property type="match status" value="1"/>
</dbReference>
<sequence>MMNVLVIGGGGREHAICVSISSSNLLDELYCMPGNPGIEDVATCINGNIMDNDFILNVCKENSIDFVIVGPEAPLTNGVADILQNENIYVFGPDSKAAELEGSKIFMKDLCKKYGIPSADYKTFYDAESAISYIESKNMPIVVKANGLAAGKGVIISNEKSEAITAINDMLINNKFGSAGSSIVVEEFLEGKETSFFIISDGNTVLPLGFAQDYKPIFEGNQGPNTGGMGSYSPVEYVDENLETEILSLAQKTIDSMNKEGRTYRGVLYVGLILTKNGPKILEYNVRFGDPECQVLLPRIKNDLLEILYLSSKGELNTVTNYELYPDSTICVVISSPGYPEKPITGSEIVIENNYNILHAGTEKKNNKLYSKGGRVLNIIGKGSTLSLARDEAYKLINGVTWKDMYYRRDIGLIENE</sequence>
<dbReference type="InterPro" id="IPR016185">
    <property type="entry name" value="PreATP-grasp_dom_sf"/>
</dbReference>
<dbReference type="SMART" id="SM01209">
    <property type="entry name" value="GARS_A"/>
    <property type="match status" value="1"/>
</dbReference>
<name>B3V645_9ARCH</name>
<dbReference type="PROSITE" id="PS00184">
    <property type="entry name" value="GARS"/>
    <property type="match status" value="1"/>
</dbReference>
<evidence type="ECO:0000256" key="3">
    <source>
        <dbReference type="ARBA" id="ARBA00022598"/>
    </source>
</evidence>
<keyword evidence="6 11" id="KW-0067">ATP-binding</keyword>
<evidence type="ECO:0000256" key="6">
    <source>
        <dbReference type="ARBA" id="ARBA00022840"/>
    </source>
</evidence>
<dbReference type="GO" id="GO:0009113">
    <property type="term" value="P:purine nucleobase biosynthetic process"/>
    <property type="evidence" value="ECO:0007669"/>
    <property type="project" value="InterPro"/>
</dbReference>
<reference evidence="13" key="2">
    <citation type="submission" date="2008-08" db="EMBL/GenBank/DDBJ databases">
        <authorList>
            <person name="Martin-Cuadrado A.-B."/>
            <person name="Rodriguez-Valera F."/>
            <person name="Moreira D."/>
            <person name="Alba J.-C."/>
            <person name="Ivars-Martinez E."/>
            <person name="Henn M.R."/>
            <person name="Talla E."/>
            <person name="Lopez-Garcia P."/>
        </authorList>
    </citation>
    <scope>NUCLEOTIDE SEQUENCE</scope>
</reference>
<dbReference type="PANTHER" id="PTHR43472">
    <property type="entry name" value="PHOSPHORIBOSYLAMINE--GLYCINE LIGASE"/>
    <property type="match status" value="1"/>
</dbReference>
<dbReference type="InterPro" id="IPR037123">
    <property type="entry name" value="PRibGlycinamide_synth_C_sf"/>
</dbReference>
<organism evidence="13">
    <name type="scientific">uncultured marine crenarchaeote KM3-153-F8</name>
    <dbReference type="NCBI Taxonomy" id="526665"/>
    <lineage>
        <taxon>Archaea</taxon>
        <taxon>Nitrososphaerota</taxon>
        <taxon>Nitrososphaeria</taxon>
        <taxon>Nitrosopumilales</taxon>
        <taxon>environmental samples</taxon>
    </lineage>
</organism>
<keyword evidence="5 10" id="KW-0658">Purine biosynthesis</keyword>
<dbReference type="PANTHER" id="PTHR43472:SF1">
    <property type="entry name" value="PHOSPHORIBOSYLAMINE--GLYCINE LIGASE, CHLOROPLASTIC"/>
    <property type="match status" value="1"/>
</dbReference>
<dbReference type="Pfam" id="PF02844">
    <property type="entry name" value="GARS_N"/>
    <property type="match status" value="1"/>
</dbReference>
<comment type="catalytic activity">
    <reaction evidence="10">
        <text>5-phospho-beta-D-ribosylamine + glycine + ATP = N(1)-(5-phospho-beta-D-ribosyl)glycinamide + ADP + phosphate + H(+)</text>
        <dbReference type="Rhea" id="RHEA:17453"/>
        <dbReference type="ChEBI" id="CHEBI:15378"/>
        <dbReference type="ChEBI" id="CHEBI:30616"/>
        <dbReference type="ChEBI" id="CHEBI:43474"/>
        <dbReference type="ChEBI" id="CHEBI:57305"/>
        <dbReference type="ChEBI" id="CHEBI:58681"/>
        <dbReference type="ChEBI" id="CHEBI:143788"/>
        <dbReference type="ChEBI" id="CHEBI:456216"/>
        <dbReference type="EC" id="6.3.4.13"/>
    </reaction>
</comment>
<dbReference type="Gene3D" id="3.30.1490.20">
    <property type="entry name" value="ATP-grasp fold, A domain"/>
    <property type="match status" value="1"/>
</dbReference>
<dbReference type="InterPro" id="IPR013815">
    <property type="entry name" value="ATP_grasp_subdomain_1"/>
</dbReference>
<dbReference type="FunFam" id="3.30.1490.20:FF:000006">
    <property type="entry name" value="phosphoribosylamine--glycine ligase, chloroplastic-like"/>
    <property type="match status" value="1"/>
</dbReference>
<dbReference type="GO" id="GO:0004637">
    <property type="term" value="F:phosphoribosylamine-glycine ligase activity"/>
    <property type="evidence" value="ECO:0007669"/>
    <property type="project" value="UniProtKB-UniRule"/>
</dbReference>
<dbReference type="GO" id="GO:0005524">
    <property type="term" value="F:ATP binding"/>
    <property type="evidence" value="ECO:0007669"/>
    <property type="project" value="UniProtKB-UniRule"/>
</dbReference>
<protein>
    <recommendedName>
        <fullName evidence="2 10">Phosphoribosylamine--glycine ligase</fullName>
        <ecNumber evidence="2 10">6.3.4.13</ecNumber>
    </recommendedName>
    <alternativeName>
        <fullName evidence="10">GARS</fullName>
    </alternativeName>
    <alternativeName>
        <fullName evidence="8 10">Glycinamide ribonucleotide synthetase</fullName>
    </alternativeName>
    <alternativeName>
        <fullName evidence="9 10">Phosphoribosylglycinamide synthetase</fullName>
    </alternativeName>
</protein>
<evidence type="ECO:0000256" key="7">
    <source>
        <dbReference type="ARBA" id="ARBA00038345"/>
    </source>
</evidence>
<dbReference type="GO" id="GO:0006189">
    <property type="term" value="P:'de novo' IMP biosynthetic process"/>
    <property type="evidence" value="ECO:0007669"/>
    <property type="project" value="UniProtKB-UniRule"/>
</dbReference>
<evidence type="ECO:0000256" key="10">
    <source>
        <dbReference type="HAMAP-Rule" id="MF_00138"/>
    </source>
</evidence>
<keyword evidence="4 11" id="KW-0547">Nucleotide-binding</keyword>
<evidence type="ECO:0000256" key="4">
    <source>
        <dbReference type="ARBA" id="ARBA00022741"/>
    </source>
</evidence>